<dbReference type="PANTHER" id="PTHR13068">
    <property type="entry name" value="CGI-12 PROTEIN-RELATED"/>
    <property type="match status" value="1"/>
</dbReference>
<evidence type="ECO:0000313" key="5">
    <source>
        <dbReference type="Proteomes" id="UP000030748"/>
    </source>
</evidence>
<protein>
    <submittedName>
        <fullName evidence="4">Uncharacterized protein</fullName>
    </submittedName>
</protein>
<dbReference type="GO" id="GO:0006353">
    <property type="term" value="P:DNA-templated transcription termination"/>
    <property type="evidence" value="ECO:0007669"/>
    <property type="project" value="UniProtKB-KW"/>
</dbReference>
<keyword evidence="5" id="KW-1185">Reference proteome</keyword>
<dbReference type="EMBL" id="KI631018">
    <property type="protein sequence ID" value="EYU31069.1"/>
    <property type="molecule type" value="Genomic_DNA"/>
</dbReference>
<dbReference type="GO" id="GO:0009507">
    <property type="term" value="C:chloroplast"/>
    <property type="evidence" value="ECO:0000318"/>
    <property type="project" value="GO_Central"/>
</dbReference>
<dbReference type="eggNOG" id="KOG1267">
    <property type="taxonomic scope" value="Eukaryota"/>
</dbReference>
<dbReference type="PANTHER" id="PTHR13068:SF173">
    <property type="entry name" value="EMB|CAB62602.1"/>
    <property type="match status" value="1"/>
</dbReference>
<dbReference type="Proteomes" id="UP000030748">
    <property type="component" value="Unassembled WGS sequence"/>
</dbReference>
<dbReference type="GO" id="GO:0003676">
    <property type="term" value="F:nucleic acid binding"/>
    <property type="evidence" value="ECO:0007669"/>
    <property type="project" value="InterPro"/>
</dbReference>
<evidence type="ECO:0000256" key="3">
    <source>
        <dbReference type="ARBA" id="ARBA00022946"/>
    </source>
</evidence>
<dbReference type="Gene3D" id="1.25.70.10">
    <property type="entry name" value="Transcription termination factor 3, mitochondrial"/>
    <property type="match status" value="2"/>
</dbReference>
<keyword evidence="2" id="KW-0806">Transcription termination</keyword>
<name>A0A022QU11_ERYGU</name>
<dbReference type="GO" id="GO:0009658">
    <property type="term" value="P:chloroplast organization"/>
    <property type="evidence" value="ECO:0000318"/>
    <property type="project" value="GO_Central"/>
</dbReference>
<accession>A0A022QU11</accession>
<evidence type="ECO:0000256" key="1">
    <source>
        <dbReference type="ARBA" id="ARBA00007692"/>
    </source>
</evidence>
<dbReference type="STRING" id="4155.A0A022QU11"/>
<gene>
    <name evidence="4" type="ORF">MIMGU_mgv1a007328mg</name>
</gene>
<comment type="similarity">
    <text evidence="1">Belongs to the mTERF family.</text>
</comment>
<evidence type="ECO:0000256" key="2">
    <source>
        <dbReference type="ARBA" id="ARBA00022472"/>
    </source>
</evidence>
<dbReference type="OMA" id="IVAPKHE"/>
<dbReference type="FunFam" id="1.25.70.10:FF:000001">
    <property type="entry name" value="Mitochondrial transcription termination factor-like"/>
    <property type="match status" value="1"/>
</dbReference>
<dbReference type="Pfam" id="PF02536">
    <property type="entry name" value="mTERF"/>
    <property type="match status" value="2"/>
</dbReference>
<organism evidence="4 5">
    <name type="scientific">Erythranthe guttata</name>
    <name type="common">Yellow monkey flower</name>
    <name type="synonym">Mimulus guttatus</name>
    <dbReference type="NCBI Taxonomy" id="4155"/>
    <lineage>
        <taxon>Eukaryota</taxon>
        <taxon>Viridiplantae</taxon>
        <taxon>Streptophyta</taxon>
        <taxon>Embryophyta</taxon>
        <taxon>Tracheophyta</taxon>
        <taxon>Spermatophyta</taxon>
        <taxon>Magnoliopsida</taxon>
        <taxon>eudicotyledons</taxon>
        <taxon>Gunneridae</taxon>
        <taxon>Pentapetalae</taxon>
        <taxon>asterids</taxon>
        <taxon>lamiids</taxon>
        <taxon>Lamiales</taxon>
        <taxon>Phrymaceae</taxon>
        <taxon>Erythranthe</taxon>
    </lineage>
</organism>
<dbReference type="KEGG" id="egt:105965350"/>
<proteinExistence type="inferred from homology"/>
<dbReference type="PhylomeDB" id="A0A022QU11"/>
<dbReference type="AlphaFoldDB" id="A0A022QU11"/>
<dbReference type="InterPro" id="IPR038538">
    <property type="entry name" value="MTERF_sf"/>
</dbReference>
<evidence type="ECO:0000313" key="4">
    <source>
        <dbReference type="EMBL" id="EYU31069.1"/>
    </source>
</evidence>
<sequence>MMRKLILGFRSKYLLLYSPLSQKCQSNPDKSLLSLIPSSFAFSHDRACSSTPKQEAKTSVLSNYLISTLKFSKSRALTVTNQYSYIKSLEKPEKTVLFFKGVGFSDAQVKYIASHMPSLLFASVEKTLKPKFVFLQELGLSGPRIGDVISRNPNILNYSLDRSLKPSVLLIKEVLTSDGKNRSEEQVKDDLCRILMRSNRISSSKSNLEANIDYLKSCGVCGSQLSVTLLQNPGLFVLRKEKILQLVKRALDMDFTMGSRMLVYGVLTLSRLSVKTLSGKFEVFGAFGFSKAEIVSMFRKSPIAFHTSKEMLRSKLELYLSTLGIDKTLLVQHPVILSCSAEKRVVPRYRVVEKLKSLGLLSKGSSFYSAMCMSNENFLDKYILRFEKEAEELMLAYNGQLVNTSEKKEVS</sequence>
<dbReference type="OrthoDB" id="637682at2759"/>
<dbReference type="InterPro" id="IPR003690">
    <property type="entry name" value="MTERF"/>
</dbReference>
<keyword evidence="2" id="KW-0805">Transcription regulation</keyword>
<reference evidence="4 5" key="1">
    <citation type="journal article" date="2013" name="Proc. Natl. Acad. Sci. U.S.A.">
        <title>Fine-scale variation in meiotic recombination in Mimulus inferred from population shotgun sequencing.</title>
        <authorList>
            <person name="Hellsten U."/>
            <person name="Wright K.M."/>
            <person name="Jenkins J."/>
            <person name="Shu S."/>
            <person name="Yuan Y."/>
            <person name="Wessler S.R."/>
            <person name="Schmutz J."/>
            <person name="Willis J.H."/>
            <person name="Rokhsar D.S."/>
        </authorList>
    </citation>
    <scope>NUCLEOTIDE SEQUENCE [LARGE SCALE GENOMIC DNA]</scope>
    <source>
        <strain evidence="5">cv. DUN x IM62</strain>
    </source>
</reference>
<keyword evidence="2" id="KW-0804">Transcription</keyword>
<keyword evidence="3" id="KW-0809">Transit peptide</keyword>
<dbReference type="SMART" id="SM00733">
    <property type="entry name" value="Mterf"/>
    <property type="match status" value="5"/>
</dbReference>